<organism evidence="1 2">
    <name type="scientific">Coemansia guatemalensis</name>
    <dbReference type="NCBI Taxonomy" id="2761395"/>
    <lineage>
        <taxon>Eukaryota</taxon>
        <taxon>Fungi</taxon>
        <taxon>Fungi incertae sedis</taxon>
        <taxon>Zoopagomycota</taxon>
        <taxon>Kickxellomycotina</taxon>
        <taxon>Kickxellomycetes</taxon>
        <taxon>Kickxellales</taxon>
        <taxon>Kickxellaceae</taxon>
        <taxon>Coemansia</taxon>
    </lineage>
</organism>
<gene>
    <name evidence="1" type="ORF">H4R20_003802</name>
</gene>
<feature type="non-terminal residue" evidence="1">
    <location>
        <position position="148"/>
    </location>
</feature>
<sequence length="148" mass="16122">MSDPIIRDVCSVQLPDRHGLFTNYVLVAFGRGHAQLLSRGLPVHTIALSSPCNALCAGVFLGSSTGDKMRLPPSSRNLQALLGDEAGRLFVLDGFELVPYAQLDYPITRVFSLPLRTLGSYDGPDLVICATRSDTIYILHQKKIVATH</sequence>
<dbReference type="EMBL" id="JANBUO010000867">
    <property type="protein sequence ID" value="KAJ2801123.1"/>
    <property type="molecule type" value="Genomic_DNA"/>
</dbReference>
<dbReference type="AlphaFoldDB" id="A0A9W8HT38"/>
<reference evidence="1" key="1">
    <citation type="submission" date="2022-07" db="EMBL/GenBank/DDBJ databases">
        <title>Phylogenomic reconstructions and comparative analyses of Kickxellomycotina fungi.</title>
        <authorList>
            <person name="Reynolds N.K."/>
            <person name="Stajich J.E."/>
            <person name="Barry K."/>
            <person name="Grigoriev I.V."/>
            <person name="Crous P."/>
            <person name="Smith M.E."/>
        </authorList>
    </citation>
    <scope>NUCLEOTIDE SEQUENCE</scope>
    <source>
        <strain evidence="1">NRRL 1565</strain>
    </source>
</reference>
<name>A0A9W8HT38_9FUNG</name>
<dbReference type="Proteomes" id="UP001140094">
    <property type="component" value="Unassembled WGS sequence"/>
</dbReference>
<comment type="caution">
    <text evidence="1">The sequence shown here is derived from an EMBL/GenBank/DDBJ whole genome shotgun (WGS) entry which is preliminary data.</text>
</comment>
<accession>A0A9W8HT38</accession>
<protein>
    <submittedName>
        <fullName evidence="1">Uncharacterized protein</fullName>
    </submittedName>
</protein>
<dbReference type="OrthoDB" id="5586707at2759"/>
<evidence type="ECO:0000313" key="1">
    <source>
        <dbReference type="EMBL" id="KAJ2801123.1"/>
    </source>
</evidence>
<keyword evidence="2" id="KW-1185">Reference proteome</keyword>
<proteinExistence type="predicted"/>
<evidence type="ECO:0000313" key="2">
    <source>
        <dbReference type="Proteomes" id="UP001140094"/>
    </source>
</evidence>